<dbReference type="Proteomes" id="UP000823674">
    <property type="component" value="Chromosome A05"/>
</dbReference>
<accession>A0ABQ7MKI2</accession>
<name>A0ABQ7MKI2_BRACM</name>
<comment type="caution">
    <text evidence="2">The sequence shown here is derived from an EMBL/GenBank/DDBJ whole genome shotgun (WGS) entry which is preliminary data.</text>
</comment>
<evidence type="ECO:0000313" key="2">
    <source>
        <dbReference type="EMBL" id="KAG5398395.1"/>
    </source>
</evidence>
<gene>
    <name evidence="2" type="primary">A05g508620.1_BraROA</name>
    <name evidence="2" type="ORF">IGI04_020209</name>
</gene>
<feature type="transmembrane region" description="Helical" evidence="1">
    <location>
        <begin position="42"/>
        <end position="60"/>
    </location>
</feature>
<keyword evidence="1" id="KW-1133">Transmembrane helix</keyword>
<proteinExistence type="predicted"/>
<evidence type="ECO:0000256" key="1">
    <source>
        <dbReference type="SAM" id="Phobius"/>
    </source>
</evidence>
<feature type="non-terminal residue" evidence="2">
    <location>
        <position position="1"/>
    </location>
</feature>
<organism evidence="2 3">
    <name type="scientific">Brassica rapa subsp. trilocularis</name>
    <dbReference type="NCBI Taxonomy" id="1813537"/>
    <lineage>
        <taxon>Eukaryota</taxon>
        <taxon>Viridiplantae</taxon>
        <taxon>Streptophyta</taxon>
        <taxon>Embryophyta</taxon>
        <taxon>Tracheophyta</taxon>
        <taxon>Spermatophyta</taxon>
        <taxon>Magnoliopsida</taxon>
        <taxon>eudicotyledons</taxon>
        <taxon>Gunneridae</taxon>
        <taxon>Pentapetalae</taxon>
        <taxon>rosids</taxon>
        <taxon>malvids</taxon>
        <taxon>Brassicales</taxon>
        <taxon>Brassicaceae</taxon>
        <taxon>Brassiceae</taxon>
        <taxon>Brassica</taxon>
    </lineage>
</organism>
<protein>
    <submittedName>
        <fullName evidence="2">Uncharacterized protein</fullName>
    </submittedName>
</protein>
<reference evidence="2 3" key="1">
    <citation type="submission" date="2021-03" db="EMBL/GenBank/DDBJ databases">
        <authorList>
            <person name="King G.J."/>
            <person name="Bancroft I."/>
            <person name="Baten A."/>
            <person name="Bloomfield J."/>
            <person name="Borpatragohain P."/>
            <person name="He Z."/>
            <person name="Irish N."/>
            <person name="Irwin J."/>
            <person name="Liu K."/>
            <person name="Mauleon R.P."/>
            <person name="Moore J."/>
            <person name="Morris R."/>
            <person name="Ostergaard L."/>
            <person name="Wang B."/>
            <person name="Wells R."/>
        </authorList>
    </citation>
    <scope>NUCLEOTIDE SEQUENCE [LARGE SCALE GENOMIC DNA]</scope>
    <source>
        <strain evidence="2">R-o-18</strain>
        <tissue evidence="2">Leaf</tissue>
    </source>
</reference>
<keyword evidence="1" id="KW-0812">Transmembrane</keyword>
<sequence length="157" mass="19033">WSTRWRKLRTMKRVQVLRNLPMPDHSSYADYERVTKIPKSHFQFLIILCFRSFLSYQLWFSLSWPNWYTRRLWSFMFRLSIFLVFLILICGLSSPVNWVGSQSFNIWTYPASSCARKEKKEKKTYQLRLTTNGNVPTSFCRRKRDSELNNVVLKFIR</sequence>
<dbReference type="EMBL" id="JADBGQ010000005">
    <property type="protein sequence ID" value="KAG5398395.1"/>
    <property type="molecule type" value="Genomic_DNA"/>
</dbReference>
<keyword evidence="1" id="KW-0472">Membrane</keyword>
<feature type="transmembrane region" description="Helical" evidence="1">
    <location>
        <begin position="72"/>
        <end position="92"/>
    </location>
</feature>
<evidence type="ECO:0000313" key="3">
    <source>
        <dbReference type="Proteomes" id="UP000823674"/>
    </source>
</evidence>
<keyword evidence="3" id="KW-1185">Reference proteome</keyword>